<dbReference type="Proteomes" id="UP001141552">
    <property type="component" value="Unassembled WGS sequence"/>
</dbReference>
<dbReference type="Gene3D" id="1.10.630.10">
    <property type="entry name" value="Cytochrome P450"/>
    <property type="match status" value="6"/>
</dbReference>
<accession>A0A9Q0JIE7</accession>
<dbReference type="GO" id="GO:0020037">
    <property type="term" value="F:heme binding"/>
    <property type="evidence" value="ECO:0007669"/>
    <property type="project" value="InterPro"/>
</dbReference>
<evidence type="ECO:0000256" key="6">
    <source>
        <dbReference type="ARBA" id="ARBA00023002"/>
    </source>
</evidence>
<evidence type="ECO:0008006" key="14">
    <source>
        <dbReference type="Google" id="ProtNLM"/>
    </source>
</evidence>
<keyword evidence="9 11" id="KW-0472">Membrane</keyword>
<comment type="cofactor">
    <cofactor evidence="1">
        <name>heme</name>
        <dbReference type="ChEBI" id="CHEBI:30413"/>
    </cofactor>
</comment>
<evidence type="ECO:0000256" key="10">
    <source>
        <dbReference type="SAM" id="MobiDB-lite"/>
    </source>
</evidence>
<dbReference type="GO" id="GO:0016020">
    <property type="term" value="C:membrane"/>
    <property type="evidence" value="ECO:0007669"/>
    <property type="project" value="UniProtKB-SubCell"/>
</dbReference>
<keyword evidence="8" id="KW-0503">Monooxygenase</keyword>
<keyword evidence="11" id="KW-0812">Transmembrane</keyword>
<dbReference type="GO" id="GO:0004497">
    <property type="term" value="F:monooxygenase activity"/>
    <property type="evidence" value="ECO:0007669"/>
    <property type="project" value="UniProtKB-KW"/>
</dbReference>
<evidence type="ECO:0000256" key="11">
    <source>
        <dbReference type="SAM" id="Phobius"/>
    </source>
</evidence>
<evidence type="ECO:0000256" key="5">
    <source>
        <dbReference type="ARBA" id="ARBA00022723"/>
    </source>
</evidence>
<dbReference type="InterPro" id="IPR036396">
    <property type="entry name" value="Cyt_P450_sf"/>
</dbReference>
<evidence type="ECO:0000313" key="13">
    <source>
        <dbReference type="Proteomes" id="UP001141552"/>
    </source>
</evidence>
<dbReference type="PROSITE" id="PS00086">
    <property type="entry name" value="CYTOCHROME_P450"/>
    <property type="match status" value="5"/>
</dbReference>
<dbReference type="Pfam" id="PF00067">
    <property type="entry name" value="p450"/>
    <property type="match status" value="6"/>
</dbReference>
<feature type="compositionally biased region" description="Pro residues" evidence="10">
    <location>
        <begin position="108"/>
        <end position="122"/>
    </location>
</feature>
<dbReference type="PRINTS" id="PR00463">
    <property type="entry name" value="EP450I"/>
</dbReference>
<evidence type="ECO:0000256" key="4">
    <source>
        <dbReference type="ARBA" id="ARBA00022617"/>
    </source>
</evidence>
<dbReference type="InterPro" id="IPR017972">
    <property type="entry name" value="Cyt_P450_CS"/>
</dbReference>
<evidence type="ECO:0000256" key="3">
    <source>
        <dbReference type="ARBA" id="ARBA00010617"/>
    </source>
</evidence>
<dbReference type="PANTHER" id="PTHR47943">
    <property type="entry name" value="CYTOCHROME P450 93A3-LIKE"/>
    <property type="match status" value="1"/>
</dbReference>
<organism evidence="12 13">
    <name type="scientific">Turnera subulata</name>
    <dbReference type="NCBI Taxonomy" id="218843"/>
    <lineage>
        <taxon>Eukaryota</taxon>
        <taxon>Viridiplantae</taxon>
        <taxon>Streptophyta</taxon>
        <taxon>Embryophyta</taxon>
        <taxon>Tracheophyta</taxon>
        <taxon>Spermatophyta</taxon>
        <taxon>Magnoliopsida</taxon>
        <taxon>eudicotyledons</taxon>
        <taxon>Gunneridae</taxon>
        <taxon>Pentapetalae</taxon>
        <taxon>rosids</taxon>
        <taxon>fabids</taxon>
        <taxon>Malpighiales</taxon>
        <taxon>Passifloraceae</taxon>
        <taxon>Turnera</taxon>
    </lineage>
</organism>
<keyword evidence="6" id="KW-0560">Oxidoreductase</keyword>
<feature type="compositionally biased region" description="Gly residues" evidence="10">
    <location>
        <begin position="10"/>
        <end position="20"/>
    </location>
</feature>
<comment type="caution">
    <text evidence="12">The sequence shown here is derived from an EMBL/GenBank/DDBJ whole genome shotgun (WGS) entry which is preliminary data.</text>
</comment>
<dbReference type="GO" id="GO:0005506">
    <property type="term" value="F:iron ion binding"/>
    <property type="evidence" value="ECO:0007669"/>
    <property type="project" value="InterPro"/>
</dbReference>
<feature type="transmembrane region" description="Helical" evidence="11">
    <location>
        <begin position="278"/>
        <end position="297"/>
    </location>
</feature>
<feature type="transmembrane region" description="Helical" evidence="11">
    <location>
        <begin position="1993"/>
        <end position="2010"/>
    </location>
</feature>
<dbReference type="GO" id="GO:0016705">
    <property type="term" value="F:oxidoreductase activity, acting on paired donors, with incorporation or reduction of molecular oxygen"/>
    <property type="evidence" value="ECO:0007669"/>
    <property type="project" value="InterPro"/>
</dbReference>
<evidence type="ECO:0000256" key="1">
    <source>
        <dbReference type="ARBA" id="ARBA00001971"/>
    </source>
</evidence>
<feature type="region of interest" description="Disordered" evidence="10">
    <location>
        <begin position="34"/>
        <end position="53"/>
    </location>
</feature>
<dbReference type="PANTHER" id="PTHR47943:SF8">
    <property type="entry name" value="CYTOCHROME P450"/>
    <property type="match status" value="1"/>
</dbReference>
<feature type="non-terminal residue" evidence="12">
    <location>
        <position position="2505"/>
    </location>
</feature>
<evidence type="ECO:0000256" key="2">
    <source>
        <dbReference type="ARBA" id="ARBA00004370"/>
    </source>
</evidence>
<evidence type="ECO:0000256" key="9">
    <source>
        <dbReference type="ARBA" id="ARBA00023136"/>
    </source>
</evidence>
<feature type="non-terminal residue" evidence="12">
    <location>
        <position position="1"/>
    </location>
</feature>
<evidence type="ECO:0000313" key="12">
    <source>
        <dbReference type="EMBL" id="KAJ4842282.1"/>
    </source>
</evidence>
<dbReference type="FunFam" id="1.10.630.10:FF:000019">
    <property type="entry name" value="Cytochrome P450 family protein"/>
    <property type="match status" value="3"/>
</dbReference>
<feature type="region of interest" description="Disordered" evidence="10">
    <location>
        <begin position="1"/>
        <end position="22"/>
    </location>
</feature>
<comment type="similarity">
    <text evidence="3">Belongs to the cytochrome P450 family.</text>
</comment>
<keyword evidence="4" id="KW-0349">Heme</keyword>
<name>A0A9Q0JIE7_9ROSI</name>
<dbReference type="OrthoDB" id="1470350at2759"/>
<dbReference type="PRINTS" id="PR00385">
    <property type="entry name" value="P450"/>
</dbReference>
<dbReference type="InterPro" id="IPR002401">
    <property type="entry name" value="Cyt_P450_E_grp-I"/>
</dbReference>
<gene>
    <name evidence="12" type="ORF">Tsubulata_023807</name>
</gene>
<protein>
    <recommendedName>
        <fullName evidence="14">Flavone synthase II</fullName>
    </recommendedName>
</protein>
<comment type="subcellular location">
    <subcellularLocation>
        <location evidence="2">Membrane</location>
    </subcellularLocation>
</comment>
<proteinExistence type="inferred from homology"/>
<sequence length="2505" mass="282614">RSGLTERLISGGGGRTGGLGGKEDIVHVGNAGAKNGFRSEAGDAPVKEGSLSISRAENPGARIRLPYAFPGSRAPHLQLHLGLLSLRTLLEVHEEAEHIGAAGYPDAQPVPPHKNPRAPPAPSGSSSNPKTHQRNAGAAQDDQQRYLPDDAGDQALAERRPGRGCKNRGPRGDEDIRAGFGKRIENIHEMYDGLLETIISQRQEERHKIKDTSSSSGAGTTKYEAKDFLDLIFDVMEDDTAEEINGDHALDLTELPGLTAPRAQELVCIPVERVPINMILELIALIIALLSFIITLFQIRKRRRRLPPGPIGLPIVGHIHLLQPLLHRSFQDFTSRYGPLVYLRLGSVPCLVVSSPELVKELLRTQETNFSSRMATSAVELITKNLTSSFAPYGPYYKFMRRLATTQLLGSRVLDQLLPIRRAELRDLLLLLHHSSQVGEPVNVTQGLHKMTNNILSQMVMGIKSSGTDRQAEFIRSVVRELEKIFGEFNVSDFIWFLKSWDLQGIGKRSRKVADKASKFMEPIITERQQLRQKIKGSGDHYESKDFLDLLLDVMGDDTAEIKINKDHVTQMAFMILELLSLFAAFLFILIRIKQRRKLPPGPIGLPIVGHLHLIGPIIHRSFQKFTSRHGPLVYLRLGSVPCVVVSSPELAKQVYKTQEINFASRFRTIAVDRTTYDATIAFAPYESPYWGFMKKLTTQELLGTRMLDHFHPIRTRELHEFLTVLFQNSTLGGRVNMAEELVKMTFNNITQMMIGIRASEQDGRAEVAKSVVRDLTKIYGDFNMSDFIWLFKNFDLQGFGKRFEQILQKGDSLLEPIITEHQEERQKIKSSGEKYEARNFLDLMFDCMEDETSEIKVTRDHIKGLVMSFSPKDSYLATKKAKLVALWTLIKGQHFELLPFGTGRRSCPGISLAMQQVPITVAAMIQCFDWKIPGDNALDMTEGPGLSSPRAHDLVCVPVAMESMRPIALPVIGHLHLIGPLIHQSFRDLSSIYGPLIHLKLSSVSCVVASTPELAKELLKTHELTFSSRNQTLATDRLTSHSSFTFAPYGPYWKLIKKMSTCELLSNRMLSQFVPIRTNELHRFLQVLSSKSKVGESVNVTQELIKLSNNIISRMMLGIRSSGTDSQSEVARTLVRQVTQIIGEFNVSDYIWFCKNLDLQGFRKRIEGIHCRYDGLLEEIIRDREQVRKQNKSKGEANEVKDFLDVMLDVMENEDDELKLKRKNVKALILEFFTAGTDTMAISVEWALAELINHSEVLEKARREIKEVVGNKGRLIQESDGPNLPYIQAIIKETLRLHPPIPMLPRKSSQDCKIAGYTIPANSLLFVNIWSIGRDPRYWENPLEFLPERFLPCNQDSKTSFMDIRGQHFELLPFGTGRRSCPGISLAMLQVPITVAAMIQCFDWKIPGDNALDMTEGPGLSAPRAHDLVCVPVAMESMPNVLGPIPLPIIGHLHLIGPLIHQSFRDLSSIYGPLIHLKLGSVSCVVASTPELAKELLKTHELTFSSRNQTLAIDRLTYHSSFAFAPYGPYWKFIKKMSTFELLSNRMLRQLVPIRTTELHRFLQVLYSKSKVGESVNVTQELIKLSNNIISQMMLGIRSSGTESQSELAGTLVRQVMQIFGELNVSDYIWFCKNLDLQGFKKRIEEIHSRYDRLLEEIIGDREQVREQNKSKGEANEVKDFLDVMLDAMENEDVELKLKRENVKALILDFFTAGTDTMAISVEWALAELINHPEVLEKARKEIKEVMGNNNRLIQESDGPNLPYIQAITKETLRLHPPVPMLPRKSSQDCKIAGYTIPANSLLFVNIWSIGRDPRYWKNPLEFRPERFLPCNQESKSSSMDIRGQHFELLPFGSGRRSCPGISLAMQHVPITVAAMIQCFDWKISDDNVLDMAERPGLTAPRLHDLVCIPVAMESMLNGPGLSAPRAHDLVCIPVAKENMPDVLVSFDRKDSYNLTMKAKIALWTSEASILSCPFGTGRRSCPGISLAMQQFPITLLCFATLALLLHALRRKRKQYLHPLPPGPIALPIIGHLHLLGPLIHHTFRDFSSLYGPLIHLKLGYVSCVVASTPELAQELLKTHELTFSSRKHSLAIDRLTYHSSFAFAPYGPYWKFIKKMSAFELLSNRMLTQSVPIRTNELHRFLQDLYCKSKVGETVNVTQELIKLSNNIISRMMLGIRSSGTDSQSEVARTVVRQVTQIFGEFNVSDYIWFCKNLDLQGFRKRIEDIHCRYDGLLEEIIRDREQVRKQNKSKGEANQVKDFLDVMLDVMENEDAEFKLKRENVKALILDFFTAGTDTTAITVEWALAELINHPEVLEKARKEIKEVAGNNNRLIQESDGPNLPYIHAIIKETFRLHPPIPMISRKSIEDCKVAGYTIPANSLLFVNIWSIGRDPKYWESPLEFRPERFLSCNQESRTGGSSMDIRGQHFELLPFGTGRRSCPGISLAMQQVPNTVAAMIQCFDWKIADDNGLDMTERPGLTAPRAHDLVCVPVAMESMLSHHPL</sequence>
<feature type="region of interest" description="Disordered" evidence="10">
    <location>
        <begin position="102"/>
        <end position="177"/>
    </location>
</feature>
<evidence type="ECO:0000256" key="7">
    <source>
        <dbReference type="ARBA" id="ARBA00023004"/>
    </source>
</evidence>
<reference evidence="12" key="2">
    <citation type="journal article" date="2023" name="Plants (Basel)">
        <title>Annotation of the Turnera subulata (Passifloraceae) Draft Genome Reveals the S-Locus Evolved after the Divergence of Turneroideae from Passifloroideae in a Stepwise Manner.</title>
        <authorList>
            <person name="Henning P.M."/>
            <person name="Roalson E.H."/>
            <person name="Mir W."/>
            <person name="McCubbin A.G."/>
            <person name="Shore J.S."/>
        </authorList>
    </citation>
    <scope>NUCLEOTIDE SEQUENCE</scope>
    <source>
        <strain evidence="12">F60SS</strain>
    </source>
</reference>
<keyword evidence="5" id="KW-0479">Metal-binding</keyword>
<feature type="transmembrane region" description="Helical" evidence="11">
    <location>
        <begin position="572"/>
        <end position="591"/>
    </location>
</feature>
<keyword evidence="13" id="KW-1185">Reference proteome</keyword>
<reference evidence="12" key="1">
    <citation type="submission" date="2022-02" db="EMBL/GenBank/DDBJ databases">
        <authorList>
            <person name="Henning P.M."/>
            <person name="McCubbin A.G."/>
            <person name="Shore J.S."/>
        </authorList>
    </citation>
    <scope>NUCLEOTIDE SEQUENCE</scope>
    <source>
        <strain evidence="12">F60SS</strain>
        <tissue evidence="12">Leaves</tissue>
    </source>
</reference>
<dbReference type="SUPFAM" id="SSF48264">
    <property type="entry name" value="Cytochrome P450"/>
    <property type="match status" value="5"/>
</dbReference>
<dbReference type="CDD" id="cd20655">
    <property type="entry name" value="CYP93"/>
    <property type="match status" value="3"/>
</dbReference>
<evidence type="ECO:0000256" key="8">
    <source>
        <dbReference type="ARBA" id="ARBA00023033"/>
    </source>
</evidence>
<dbReference type="EMBL" id="JAKUCV010002532">
    <property type="protein sequence ID" value="KAJ4842282.1"/>
    <property type="molecule type" value="Genomic_DNA"/>
</dbReference>
<dbReference type="InterPro" id="IPR001128">
    <property type="entry name" value="Cyt_P450"/>
</dbReference>
<keyword evidence="11" id="KW-1133">Transmembrane helix</keyword>
<keyword evidence="7" id="KW-0408">Iron</keyword>